<dbReference type="Pfam" id="PF05119">
    <property type="entry name" value="Terminase_4"/>
    <property type="match status" value="1"/>
</dbReference>
<organism evidence="1 2">
    <name type="scientific">Bacillus toyonensis</name>
    <dbReference type="NCBI Taxonomy" id="155322"/>
    <lineage>
        <taxon>Bacteria</taxon>
        <taxon>Bacillati</taxon>
        <taxon>Bacillota</taxon>
        <taxon>Bacilli</taxon>
        <taxon>Bacillales</taxon>
        <taxon>Bacillaceae</taxon>
        <taxon>Bacillus</taxon>
        <taxon>Bacillus cereus group</taxon>
    </lineage>
</organism>
<comment type="caution">
    <text evidence="1">The sequence shown here is derived from an EMBL/GenBank/DDBJ whole genome shotgun (WGS) entry which is preliminary data.</text>
</comment>
<evidence type="ECO:0000313" key="2">
    <source>
        <dbReference type="Proteomes" id="UP000225320"/>
    </source>
</evidence>
<dbReference type="RefSeq" id="WP_098733833.1">
    <property type="nucleotide sequence ID" value="NZ_NVOI01000201.1"/>
</dbReference>
<protein>
    <submittedName>
        <fullName evidence="1">Phage terminase small subunit P27 family</fullName>
    </submittedName>
</protein>
<dbReference type="Proteomes" id="UP000225320">
    <property type="component" value="Unassembled WGS sequence"/>
</dbReference>
<accession>A0A2B7V2M8</accession>
<proteinExistence type="predicted"/>
<reference evidence="1 2" key="1">
    <citation type="submission" date="2017-09" db="EMBL/GenBank/DDBJ databases">
        <title>Large-scale bioinformatics analysis of Bacillus genomes uncovers conserved roles of natural products in bacterial physiology.</title>
        <authorList>
            <consortium name="Agbiome Team Llc"/>
            <person name="Bleich R.M."/>
            <person name="Grubbs K.J."/>
            <person name="Santa Maria K.C."/>
            <person name="Allen S.E."/>
            <person name="Farag S."/>
            <person name="Shank E.A."/>
            <person name="Bowers A."/>
        </authorList>
    </citation>
    <scope>NUCLEOTIDE SEQUENCE [LARGE SCALE GENOMIC DNA]</scope>
    <source>
        <strain evidence="1 2">AFS094862</strain>
    </source>
</reference>
<dbReference type="AlphaFoldDB" id="A0A2B7V2M8"/>
<sequence length="173" mass="20074">MARPREPVDLVVLKGKKHLTKAEIEERKAKEVKAPHDKVRAPTYLPKDLRRDFKKISDELIRIEIMSNLDIDALARFLIARKMYVEITNAMLEFSPLEEVVDVKKDQEGNIISENRYTISNGVYSDLLINQDKLFKQCRQASSDLGLTITSRCRLVVPKQTKEKPKNKFNKFM</sequence>
<dbReference type="EMBL" id="NVOI01000201">
    <property type="protein sequence ID" value="PGG78632.1"/>
    <property type="molecule type" value="Genomic_DNA"/>
</dbReference>
<dbReference type="NCBIfam" id="TIGR01558">
    <property type="entry name" value="sm_term_P27"/>
    <property type="match status" value="1"/>
</dbReference>
<dbReference type="InterPro" id="IPR006448">
    <property type="entry name" value="Phage_term_ssu_P27"/>
</dbReference>
<gene>
    <name evidence="1" type="ORF">CON73_31360</name>
</gene>
<evidence type="ECO:0000313" key="1">
    <source>
        <dbReference type="EMBL" id="PGG78632.1"/>
    </source>
</evidence>
<name>A0A2B7V2M8_9BACI</name>